<keyword evidence="1" id="KW-1133">Transmembrane helix</keyword>
<comment type="caution">
    <text evidence="2">The sequence shown here is derived from an EMBL/GenBank/DDBJ whole genome shotgun (WGS) entry which is preliminary data.</text>
</comment>
<feature type="transmembrane region" description="Helical" evidence="1">
    <location>
        <begin position="464"/>
        <end position="481"/>
    </location>
</feature>
<dbReference type="Proteomes" id="UP001180556">
    <property type="component" value="Unassembled WGS sequence"/>
</dbReference>
<evidence type="ECO:0000256" key="1">
    <source>
        <dbReference type="SAM" id="Phobius"/>
    </source>
</evidence>
<keyword evidence="1" id="KW-0812">Transmembrane</keyword>
<dbReference type="Pfam" id="PF13576">
    <property type="entry name" value="Pentapeptide_3"/>
    <property type="match status" value="1"/>
</dbReference>
<evidence type="ECO:0000313" key="2">
    <source>
        <dbReference type="EMBL" id="MDT0489738.1"/>
    </source>
</evidence>
<keyword evidence="1" id="KW-0472">Membrane</keyword>
<dbReference type="Gene3D" id="2.160.20.80">
    <property type="entry name" value="E3 ubiquitin-protein ligase SopA"/>
    <property type="match status" value="1"/>
</dbReference>
<sequence>MNSFAYNGTWARCEGASGTCFGVQIRRSLCLVHMEEDERREHLAQEAIPGVPVSYAGTRFSSALFQQVLSAYGHHFGDVSFEGAVFYEPADFTGVAFEGRPSFAYCSFLEHANFSGVDFGPTRDFGPIYCRTSISLRDAIFQAPVLMQIASSHLNCVGVRWESTAVLKFRGEIVDMERSVMQQPVAVSAASMPFFAGRAPRGSLRVDSEPLVPRLLSISGVDASQLTITDFDLSECVFTGAFNLDQISLGGENDFGDSPSGVHWKGIIPRRFSSRRVIAEEHYWRSDRAESRGIRSPWKSNPTDVLVVNHGPRHVGANYRQLRKAMEESKNEPDAADFYYGEMEMRRCDPGRPKAERALVALYWAVSGYGLRATRALVALVMAMMVTCFLLVGFGIPMEDPLQEVRSDGAARMVIETPDAELTNAIRDRFSFERSEKAIKVTLDSVVFRSGGQNLTQFGSYVEMISRVVGPLLLALCLLALRSRIKRG</sequence>
<evidence type="ECO:0000313" key="3">
    <source>
        <dbReference type="Proteomes" id="UP001180556"/>
    </source>
</evidence>
<accession>A0ABU2VVV0</accession>
<name>A0ABU2VVV0_9ACTN</name>
<organism evidence="2 3">
    <name type="scientific">Streptomyces stephensoniae</name>
    <dbReference type="NCBI Taxonomy" id="3375367"/>
    <lineage>
        <taxon>Bacteria</taxon>
        <taxon>Bacillati</taxon>
        <taxon>Actinomycetota</taxon>
        <taxon>Actinomycetes</taxon>
        <taxon>Kitasatosporales</taxon>
        <taxon>Streptomycetaceae</taxon>
        <taxon>Streptomyces</taxon>
    </lineage>
</organism>
<dbReference type="RefSeq" id="WP_311596235.1">
    <property type="nucleotide sequence ID" value="NZ_JAVRFG010000004.1"/>
</dbReference>
<dbReference type="InterPro" id="IPR001646">
    <property type="entry name" value="5peptide_repeat"/>
</dbReference>
<dbReference type="EMBL" id="JAVRFG010000004">
    <property type="protein sequence ID" value="MDT0489738.1"/>
    <property type="molecule type" value="Genomic_DNA"/>
</dbReference>
<reference evidence="3" key="1">
    <citation type="submission" date="2023-07" db="EMBL/GenBank/DDBJ databases">
        <title>30 novel species of actinomycetes from the DSMZ collection.</title>
        <authorList>
            <person name="Nouioui I."/>
        </authorList>
    </citation>
    <scope>NUCLEOTIDE SEQUENCE [LARGE SCALE GENOMIC DNA]</scope>
    <source>
        <strain evidence="3">DSM 40932</strain>
    </source>
</reference>
<proteinExistence type="predicted"/>
<protein>
    <submittedName>
        <fullName evidence="2">Pentapeptide repeat-containing protein</fullName>
    </submittedName>
</protein>
<gene>
    <name evidence="2" type="ORF">RM717_04365</name>
</gene>
<feature type="transmembrane region" description="Helical" evidence="1">
    <location>
        <begin position="376"/>
        <end position="396"/>
    </location>
</feature>
<keyword evidence="3" id="KW-1185">Reference proteome</keyword>